<proteinExistence type="predicted"/>
<dbReference type="RefSeq" id="WP_379899072.1">
    <property type="nucleotide sequence ID" value="NZ_JBHRTR010000018.1"/>
</dbReference>
<comment type="caution">
    <text evidence="6">The sequence shown here is derived from an EMBL/GenBank/DDBJ whole genome shotgun (WGS) entry which is preliminary data.</text>
</comment>
<sequence length="157" mass="17246">MRIEIFVGTMTGTAELVAEEVADSLRSAEHDVDVSMMDKLDAGAFADPASVYLICTSTYGQGDVPDNAQDFFEDLKAKRPDLSEIRYGVIGLGDSTYQQTFNFGGKRFDDLLQELGAQRIGERFIHDAADGTMPEEEALTWLEGWRQALDDAIAQAA</sequence>
<keyword evidence="7" id="KW-1185">Reference proteome</keyword>
<dbReference type="Gene3D" id="3.40.50.360">
    <property type="match status" value="1"/>
</dbReference>
<accession>A0ABV7KXK8</accession>
<dbReference type="PRINTS" id="PR00369">
    <property type="entry name" value="FLAVODOXIN"/>
</dbReference>
<dbReference type="SUPFAM" id="SSF52218">
    <property type="entry name" value="Flavoproteins"/>
    <property type="match status" value="1"/>
</dbReference>
<evidence type="ECO:0000313" key="7">
    <source>
        <dbReference type="Proteomes" id="UP001595528"/>
    </source>
</evidence>
<dbReference type="InterPro" id="IPR001094">
    <property type="entry name" value="Flavdoxin-like"/>
</dbReference>
<dbReference type="PANTHER" id="PTHR19384:SF128">
    <property type="entry name" value="NADPH OXIDOREDUCTASE A"/>
    <property type="match status" value="1"/>
</dbReference>
<dbReference type="InterPro" id="IPR029039">
    <property type="entry name" value="Flavoprotein-like_sf"/>
</dbReference>
<keyword evidence="3" id="KW-0288">FMN</keyword>
<evidence type="ECO:0000259" key="5">
    <source>
        <dbReference type="PROSITE" id="PS50902"/>
    </source>
</evidence>
<keyword evidence="4" id="KW-0813">Transport</keyword>
<feature type="domain" description="Flavodoxin-like" evidence="5">
    <location>
        <begin position="3"/>
        <end position="150"/>
    </location>
</feature>
<dbReference type="InterPro" id="IPR008254">
    <property type="entry name" value="Flavodoxin/NO_synth"/>
</dbReference>
<dbReference type="Proteomes" id="UP001595528">
    <property type="component" value="Unassembled WGS sequence"/>
</dbReference>
<protein>
    <submittedName>
        <fullName evidence="6">Flavodoxin domain-containing protein</fullName>
    </submittedName>
</protein>
<dbReference type="EMBL" id="JBHRTR010000018">
    <property type="protein sequence ID" value="MFC3226920.1"/>
    <property type="molecule type" value="Genomic_DNA"/>
</dbReference>
<dbReference type="PANTHER" id="PTHR19384">
    <property type="entry name" value="NITRIC OXIDE SYNTHASE-RELATED"/>
    <property type="match status" value="1"/>
</dbReference>
<keyword evidence="2" id="KW-0285">Flavoprotein</keyword>
<gene>
    <name evidence="6" type="ORF">ACFOGJ_06750</name>
</gene>
<dbReference type="Pfam" id="PF00258">
    <property type="entry name" value="Flavodoxin_1"/>
    <property type="match status" value="1"/>
</dbReference>
<reference evidence="7" key="1">
    <citation type="journal article" date="2019" name="Int. J. Syst. Evol. Microbiol.">
        <title>The Global Catalogue of Microorganisms (GCM) 10K type strain sequencing project: providing services to taxonomists for standard genome sequencing and annotation.</title>
        <authorList>
            <consortium name="The Broad Institute Genomics Platform"/>
            <consortium name="The Broad Institute Genome Sequencing Center for Infectious Disease"/>
            <person name="Wu L."/>
            <person name="Ma J."/>
        </authorList>
    </citation>
    <scope>NUCLEOTIDE SEQUENCE [LARGE SCALE GENOMIC DNA]</scope>
    <source>
        <strain evidence="7">KCTC 42964</strain>
    </source>
</reference>
<keyword evidence="4" id="KW-0249">Electron transport</keyword>
<evidence type="ECO:0000256" key="2">
    <source>
        <dbReference type="ARBA" id="ARBA00022630"/>
    </source>
</evidence>
<evidence type="ECO:0000256" key="1">
    <source>
        <dbReference type="ARBA" id="ARBA00001917"/>
    </source>
</evidence>
<evidence type="ECO:0000256" key="4">
    <source>
        <dbReference type="ARBA" id="ARBA00022982"/>
    </source>
</evidence>
<dbReference type="PROSITE" id="PS50902">
    <property type="entry name" value="FLAVODOXIN_LIKE"/>
    <property type="match status" value="1"/>
</dbReference>
<name>A0ABV7KXK8_9PROT</name>
<evidence type="ECO:0000256" key="3">
    <source>
        <dbReference type="ARBA" id="ARBA00022643"/>
    </source>
</evidence>
<evidence type="ECO:0000313" key="6">
    <source>
        <dbReference type="EMBL" id="MFC3226920.1"/>
    </source>
</evidence>
<organism evidence="6 7">
    <name type="scientific">Marinibaculum pumilum</name>
    <dbReference type="NCBI Taxonomy" id="1766165"/>
    <lineage>
        <taxon>Bacteria</taxon>
        <taxon>Pseudomonadati</taxon>
        <taxon>Pseudomonadota</taxon>
        <taxon>Alphaproteobacteria</taxon>
        <taxon>Rhodospirillales</taxon>
        <taxon>Rhodospirillaceae</taxon>
        <taxon>Marinibaculum</taxon>
    </lineage>
</organism>
<comment type="cofactor">
    <cofactor evidence="1">
        <name>FMN</name>
        <dbReference type="ChEBI" id="CHEBI:58210"/>
    </cofactor>
</comment>